<sequence length="184" mass="19501">MPFYFAYGSNMDRAAMAARCPRARMLGLARLERHRLALMREGYLTVMRDPRRAVHGLLWDLPLADMPALDRYEGVSAGLYTKMQQPVVGEAGIRKALVYLGTNAGSGAPAPGYLEGVLDAAVQAGLPPAALAEITALAGGRIGRPGPAAPARPPAGPVAAVRPTRATPRDAPRPATKPGWNWTP</sequence>
<feature type="active site" description="Proton acceptor" evidence="2">
    <location>
        <position position="73"/>
    </location>
</feature>
<evidence type="ECO:0000256" key="1">
    <source>
        <dbReference type="ARBA" id="ARBA00023239"/>
    </source>
</evidence>
<feature type="compositionally biased region" description="Pro residues" evidence="4">
    <location>
        <begin position="147"/>
        <end position="156"/>
    </location>
</feature>
<evidence type="ECO:0000256" key="3">
    <source>
        <dbReference type="PIRSR" id="PIRSR617939-2"/>
    </source>
</evidence>
<accession>A0A4R7CAD8</accession>
<dbReference type="EMBL" id="SNZR01000011">
    <property type="protein sequence ID" value="TDR93757.1"/>
    <property type="molecule type" value="Genomic_DNA"/>
</dbReference>
<name>A0A4R7CAD8_9HYPH</name>
<feature type="region of interest" description="Disordered" evidence="4">
    <location>
        <begin position="145"/>
        <end position="184"/>
    </location>
</feature>
<dbReference type="AlphaFoldDB" id="A0A4R7CAD8"/>
<feature type="compositionally biased region" description="Low complexity" evidence="4">
    <location>
        <begin position="157"/>
        <end position="166"/>
    </location>
</feature>
<dbReference type="InterPro" id="IPR017939">
    <property type="entry name" value="G-Glutamylcylcotransferase"/>
</dbReference>
<evidence type="ECO:0000313" key="5">
    <source>
        <dbReference type="EMBL" id="TDR93757.1"/>
    </source>
</evidence>
<evidence type="ECO:0000313" key="6">
    <source>
        <dbReference type="Proteomes" id="UP000295122"/>
    </source>
</evidence>
<protein>
    <submittedName>
        <fullName evidence="5">AIG2 family protein</fullName>
    </submittedName>
</protein>
<dbReference type="GO" id="GO:0003839">
    <property type="term" value="F:gamma-glutamylcyclotransferase activity"/>
    <property type="evidence" value="ECO:0007669"/>
    <property type="project" value="InterPro"/>
</dbReference>
<dbReference type="Pfam" id="PF13772">
    <property type="entry name" value="AIG2_2"/>
    <property type="match status" value="1"/>
</dbReference>
<organism evidence="5 6">
    <name type="scientific">Enterovirga rhinocerotis</name>
    <dbReference type="NCBI Taxonomy" id="1339210"/>
    <lineage>
        <taxon>Bacteria</taxon>
        <taxon>Pseudomonadati</taxon>
        <taxon>Pseudomonadota</taxon>
        <taxon>Alphaproteobacteria</taxon>
        <taxon>Hyphomicrobiales</taxon>
        <taxon>Methylobacteriaceae</taxon>
        <taxon>Enterovirga</taxon>
    </lineage>
</organism>
<proteinExistence type="predicted"/>
<dbReference type="OrthoDB" id="141582at2"/>
<dbReference type="Proteomes" id="UP000295122">
    <property type="component" value="Unassembled WGS sequence"/>
</dbReference>
<gene>
    <name evidence="5" type="ORF">EV668_1023</name>
</gene>
<dbReference type="PANTHER" id="PTHR12935:SF0">
    <property type="entry name" value="GAMMA-GLUTAMYLCYCLOTRANSFERASE"/>
    <property type="match status" value="1"/>
</dbReference>
<evidence type="ECO:0000256" key="2">
    <source>
        <dbReference type="PIRSR" id="PIRSR617939-1"/>
    </source>
</evidence>
<dbReference type="CDD" id="cd06661">
    <property type="entry name" value="GGCT_like"/>
    <property type="match status" value="1"/>
</dbReference>
<dbReference type="Gene3D" id="3.10.490.10">
    <property type="entry name" value="Gamma-glutamyl cyclotransferase-like"/>
    <property type="match status" value="1"/>
</dbReference>
<dbReference type="SUPFAM" id="SSF110857">
    <property type="entry name" value="Gamma-glutamyl cyclotransferase-like"/>
    <property type="match status" value="1"/>
</dbReference>
<dbReference type="RefSeq" id="WP_133768727.1">
    <property type="nucleotide sequence ID" value="NZ_SNZR01000011.1"/>
</dbReference>
<feature type="binding site" evidence="3">
    <location>
        <position position="113"/>
    </location>
    <ligand>
        <name>substrate</name>
    </ligand>
</feature>
<dbReference type="InterPro" id="IPR013024">
    <property type="entry name" value="GGCT-like"/>
</dbReference>
<keyword evidence="6" id="KW-1185">Reference proteome</keyword>
<dbReference type="PANTHER" id="PTHR12935">
    <property type="entry name" value="GAMMA-GLUTAMYLCYCLOTRANSFERASE"/>
    <property type="match status" value="1"/>
</dbReference>
<keyword evidence="1" id="KW-0456">Lyase</keyword>
<comment type="caution">
    <text evidence="5">The sequence shown here is derived from an EMBL/GenBank/DDBJ whole genome shotgun (WGS) entry which is preliminary data.</text>
</comment>
<dbReference type="InterPro" id="IPR036568">
    <property type="entry name" value="GGCT-like_sf"/>
</dbReference>
<evidence type="ECO:0000256" key="4">
    <source>
        <dbReference type="SAM" id="MobiDB-lite"/>
    </source>
</evidence>
<reference evidence="5 6" key="1">
    <citation type="submission" date="2019-03" db="EMBL/GenBank/DDBJ databases">
        <title>Genomic Encyclopedia of Type Strains, Phase IV (KMG-IV): sequencing the most valuable type-strain genomes for metagenomic binning, comparative biology and taxonomic classification.</title>
        <authorList>
            <person name="Goeker M."/>
        </authorList>
    </citation>
    <scope>NUCLEOTIDE SEQUENCE [LARGE SCALE GENOMIC DNA]</scope>
    <source>
        <strain evidence="5 6">DSM 25903</strain>
    </source>
</reference>
<feature type="binding site" evidence="3">
    <location>
        <begin position="4"/>
        <end position="9"/>
    </location>
    <ligand>
        <name>substrate</name>
    </ligand>
</feature>